<protein>
    <submittedName>
        <fullName evidence="2">Uncharacterized protein</fullName>
    </submittedName>
</protein>
<dbReference type="AlphaFoldDB" id="A0A919TU74"/>
<keyword evidence="3" id="KW-1185">Reference proteome</keyword>
<dbReference type="RefSeq" id="WP_203811243.1">
    <property type="nucleotide sequence ID" value="NZ_BOMY01000039.1"/>
</dbReference>
<dbReference type="EMBL" id="BOMY01000039">
    <property type="protein sequence ID" value="GIF23343.1"/>
    <property type="molecule type" value="Genomic_DNA"/>
</dbReference>
<comment type="caution">
    <text evidence="2">The sequence shown here is derived from an EMBL/GenBank/DDBJ whole genome shotgun (WGS) entry which is preliminary data.</text>
</comment>
<dbReference type="Proteomes" id="UP000623608">
    <property type="component" value="Unassembled WGS sequence"/>
</dbReference>
<keyword evidence="1" id="KW-1133">Transmembrane helix</keyword>
<name>A0A919TU74_9ACTN</name>
<evidence type="ECO:0000313" key="3">
    <source>
        <dbReference type="Proteomes" id="UP000623608"/>
    </source>
</evidence>
<feature type="transmembrane region" description="Helical" evidence="1">
    <location>
        <begin position="39"/>
        <end position="62"/>
    </location>
</feature>
<evidence type="ECO:0000256" key="1">
    <source>
        <dbReference type="SAM" id="Phobius"/>
    </source>
</evidence>
<accession>A0A919TU74</accession>
<keyword evidence="1" id="KW-0812">Transmembrane</keyword>
<evidence type="ECO:0000313" key="2">
    <source>
        <dbReference type="EMBL" id="GIF23343.1"/>
    </source>
</evidence>
<reference evidence="2" key="1">
    <citation type="submission" date="2021-01" db="EMBL/GenBank/DDBJ databases">
        <title>Whole genome shotgun sequence of Actinoplanes tereljensis NBRC 105297.</title>
        <authorList>
            <person name="Komaki H."/>
            <person name="Tamura T."/>
        </authorList>
    </citation>
    <scope>NUCLEOTIDE SEQUENCE</scope>
    <source>
        <strain evidence="2">NBRC 105297</strain>
    </source>
</reference>
<proteinExistence type="predicted"/>
<gene>
    <name evidence="2" type="ORF">Ate02nite_60730</name>
</gene>
<organism evidence="2 3">
    <name type="scientific">Paractinoplanes tereljensis</name>
    <dbReference type="NCBI Taxonomy" id="571912"/>
    <lineage>
        <taxon>Bacteria</taxon>
        <taxon>Bacillati</taxon>
        <taxon>Actinomycetota</taxon>
        <taxon>Actinomycetes</taxon>
        <taxon>Micromonosporales</taxon>
        <taxon>Micromonosporaceae</taxon>
        <taxon>Paractinoplanes</taxon>
    </lineage>
</organism>
<keyword evidence="1" id="KW-0472">Membrane</keyword>
<sequence length="112" mass="12017">MVTALDSRHEVIPVRSGEREIGAYVVRPERTTFVPAVDVTALVLGSMAFATVAAVAVAVGIARRRPPAIGAVTMGPGGWLSLKRSAAPPLRAAERRPWWAHALRARRLTTEP</sequence>